<dbReference type="Proteomes" id="UP000750197">
    <property type="component" value="Unassembled WGS sequence"/>
</dbReference>
<dbReference type="Gene3D" id="3.40.50.12370">
    <property type="match status" value="1"/>
</dbReference>
<accession>A0A8J7YLY1</accession>
<dbReference type="InterPro" id="IPR006016">
    <property type="entry name" value="UspA"/>
</dbReference>
<dbReference type="AlphaFoldDB" id="A0A8J7YLY1"/>
<name>A0A8J7YLY1_9ARCH</name>
<protein>
    <submittedName>
        <fullName evidence="3">Universal stress protein</fullName>
    </submittedName>
</protein>
<reference evidence="3" key="1">
    <citation type="submission" date="2021-04" db="EMBL/GenBank/DDBJ databases">
        <title>Genomic insights into ecological role and evolution of a novel Thermoplasmata order Candidatus Sysuiplasmatales.</title>
        <authorList>
            <person name="Yuan Y."/>
        </authorList>
    </citation>
    <scope>NUCLEOTIDE SEQUENCE</scope>
    <source>
        <strain evidence="4">TUT19-bin139</strain>
        <strain evidence="3">YP2-bin.285</strain>
    </source>
</reference>
<evidence type="ECO:0000313" key="4">
    <source>
        <dbReference type="EMBL" id="MBX8643209.1"/>
    </source>
</evidence>
<dbReference type="Proteomes" id="UP000716004">
    <property type="component" value="Unassembled WGS sequence"/>
</dbReference>
<evidence type="ECO:0000259" key="2">
    <source>
        <dbReference type="Pfam" id="PF00582"/>
    </source>
</evidence>
<dbReference type="EMBL" id="JAHEAC010000001">
    <property type="protein sequence ID" value="MBX8643209.1"/>
    <property type="molecule type" value="Genomic_DNA"/>
</dbReference>
<proteinExistence type="predicted"/>
<dbReference type="SUPFAM" id="SSF52402">
    <property type="entry name" value="Adenine nucleotide alpha hydrolases-like"/>
    <property type="match status" value="1"/>
</dbReference>
<comment type="caution">
    <text evidence="3">The sequence shown here is derived from an EMBL/GenBank/DDBJ whole genome shotgun (WGS) entry which is preliminary data.</text>
</comment>
<gene>
    <name evidence="3" type="ORF">J9259_00495</name>
    <name evidence="4" type="ORF">KIY12_00525</name>
</gene>
<feature type="domain" description="UspA" evidence="2">
    <location>
        <begin position="23"/>
        <end position="151"/>
    </location>
</feature>
<organism evidence="3 5">
    <name type="scientific">Candidatus Sysuiplasma superficiale</name>
    <dbReference type="NCBI Taxonomy" id="2823368"/>
    <lineage>
        <taxon>Archaea</taxon>
        <taxon>Methanobacteriati</taxon>
        <taxon>Thermoplasmatota</taxon>
        <taxon>Thermoplasmata</taxon>
        <taxon>Candidatus Sysuiplasmatales</taxon>
        <taxon>Candidatus Sysuiplasmataceae</taxon>
        <taxon>Candidatus Sysuiplasma</taxon>
    </lineage>
</organism>
<feature type="region of interest" description="Disordered" evidence="1">
    <location>
        <begin position="200"/>
        <end position="223"/>
    </location>
</feature>
<evidence type="ECO:0000313" key="5">
    <source>
        <dbReference type="Proteomes" id="UP000716004"/>
    </source>
</evidence>
<sequence>MNSQIEQKKDDVQHQHDRHRFQYTRVLIPTDSKEIIELIIPFAKKFLKKEGEIVTLNVIDSSHPLEVIDQWKKGTKISIAAVEAGYRNEVKVTPKVVNHRSVAGGITEELRKGDYDLLLFVINPHSGKRSFRFGSKTRSIARTADRDMMMISHLTLLMDSRPEGTIFAVTGDDSDRKRIRAIAALLSEEMGDAPVTEFNLSTERTRTAEGGSESRSSRKKETTADRILRLLSESRSSALVISTAISSRVPFYRNALFEKLIKESPSPIIIFKGKRR</sequence>
<evidence type="ECO:0000313" key="3">
    <source>
        <dbReference type="EMBL" id="MBX8630995.1"/>
    </source>
</evidence>
<dbReference type="EMBL" id="JAGVSJ010000001">
    <property type="protein sequence ID" value="MBX8630995.1"/>
    <property type="molecule type" value="Genomic_DNA"/>
</dbReference>
<dbReference type="Pfam" id="PF00582">
    <property type="entry name" value="Usp"/>
    <property type="match status" value="1"/>
</dbReference>
<evidence type="ECO:0000256" key="1">
    <source>
        <dbReference type="SAM" id="MobiDB-lite"/>
    </source>
</evidence>